<dbReference type="GO" id="GO:0003677">
    <property type="term" value="F:DNA binding"/>
    <property type="evidence" value="ECO:0007669"/>
    <property type="project" value="UniProtKB-KW"/>
</dbReference>
<dbReference type="GO" id="GO:0009307">
    <property type="term" value="P:DNA restriction-modification system"/>
    <property type="evidence" value="ECO:0007669"/>
    <property type="project" value="UniProtKB-KW"/>
</dbReference>
<keyword evidence="2" id="KW-0238">DNA-binding</keyword>
<evidence type="ECO:0000313" key="3">
    <source>
        <dbReference type="EMBL" id="ANF04668.1"/>
    </source>
</evidence>
<name>A0A172W5R6_STREE</name>
<dbReference type="SUPFAM" id="SSF116734">
    <property type="entry name" value="DNA methylase specificity domain"/>
    <property type="match status" value="1"/>
</dbReference>
<dbReference type="PANTHER" id="PTHR43140">
    <property type="entry name" value="TYPE-1 RESTRICTION ENZYME ECOKI SPECIFICITY PROTEIN"/>
    <property type="match status" value="1"/>
</dbReference>
<dbReference type="EMBL" id="KU321890">
    <property type="protein sequence ID" value="ANF04668.1"/>
    <property type="molecule type" value="Genomic_DNA"/>
</dbReference>
<dbReference type="Gene3D" id="3.90.220.20">
    <property type="entry name" value="DNA methylase specificity domains"/>
    <property type="match status" value="1"/>
</dbReference>
<keyword evidence="1" id="KW-0680">Restriction system</keyword>
<gene>
    <name evidence="3" type="primary">hsdS-A8</name>
</gene>
<sequence length="242" mass="28039">MTPEQLKASILQRAMEGKLVPQNPNDEPASELLKRIKAEKEKLISEGKIKRDKKETEIFRGDDGKHYGKFADGSTQEIDVPYDIPDTWEWVRIKSIYWNFGQNKPEKSFRYIDTSSIDRKKNIINYKNLQYLSPEQAPSRARKLVSQNSVLFSTVRPYLKNIAVVRELKEYLIASTAFIVLDTLLNETYLKYYLLSDNFINRVNNKSTGTSYPAINDYNFNLLLIALPPLSHNKSYHLLGKQ</sequence>
<evidence type="ECO:0000256" key="1">
    <source>
        <dbReference type="ARBA" id="ARBA00022747"/>
    </source>
</evidence>
<protein>
    <submittedName>
        <fullName evidence="3">HsdS-A8</fullName>
    </submittedName>
</protein>
<accession>A0A172W5R6</accession>
<dbReference type="InterPro" id="IPR044946">
    <property type="entry name" value="Restrct_endonuc_typeI_TRD_sf"/>
</dbReference>
<reference evidence="3" key="1">
    <citation type="submission" date="2015-12" db="EMBL/GenBank/DDBJ databases">
        <title>Epigenetic Switch Driven by Site-Specific Recombinations in DNA Methyltransferase Genes Dictates Phase Variation of Streptococcus pneumoniae.</title>
        <authorList>
            <person name="Li J."/>
            <person name="Li J."/>
            <person name="Feng Z."/>
            <person name="Zhang J.R."/>
        </authorList>
    </citation>
    <scope>NUCLEOTIDE SEQUENCE</scope>
    <source>
        <strain evidence="3">ST556-S8</strain>
    </source>
</reference>
<dbReference type="InterPro" id="IPR051212">
    <property type="entry name" value="Type-I_RE_S_subunit"/>
</dbReference>
<dbReference type="AlphaFoldDB" id="A0A172W5R6"/>
<evidence type="ECO:0000256" key="2">
    <source>
        <dbReference type="ARBA" id="ARBA00023125"/>
    </source>
</evidence>
<dbReference type="PANTHER" id="PTHR43140:SF1">
    <property type="entry name" value="TYPE I RESTRICTION ENZYME ECOKI SPECIFICITY SUBUNIT"/>
    <property type="match status" value="1"/>
</dbReference>
<proteinExistence type="predicted"/>
<organism evidence="3">
    <name type="scientific">Streptococcus pneumoniae</name>
    <dbReference type="NCBI Taxonomy" id="1313"/>
    <lineage>
        <taxon>Bacteria</taxon>
        <taxon>Bacillati</taxon>
        <taxon>Bacillota</taxon>
        <taxon>Bacilli</taxon>
        <taxon>Lactobacillales</taxon>
        <taxon>Streptococcaceae</taxon>
        <taxon>Streptococcus</taxon>
    </lineage>
</organism>